<proteinExistence type="inferred from homology"/>
<keyword evidence="3" id="KW-1003">Cell membrane</keyword>
<evidence type="ECO:0000256" key="4">
    <source>
        <dbReference type="ARBA" id="ARBA00022692"/>
    </source>
</evidence>
<keyword evidence="5" id="KW-0571">Peptide transport</keyword>
<accession>A0A1G5RLT2</accession>
<dbReference type="InterPro" id="IPR025966">
    <property type="entry name" value="OppC_N"/>
</dbReference>
<evidence type="ECO:0000259" key="10">
    <source>
        <dbReference type="PROSITE" id="PS50928"/>
    </source>
</evidence>
<dbReference type="Pfam" id="PF00528">
    <property type="entry name" value="BPD_transp_1"/>
    <property type="match status" value="1"/>
</dbReference>
<feature type="domain" description="ABC transmembrane type-1" evidence="10">
    <location>
        <begin position="88"/>
        <end position="277"/>
    </location>
</feature>
<dbReference type="RefSeq" id="WP_090221307.1">
    <property type="nucleotide sequence ID" value="NZ_FMWG01000023.1"/>
</dbReference>
<organism evidence="11 12">
    <name type="scientific">Epibacterium ulvae</name>
    <dbReference type="NCBI Taxonomy" id="1156985"/>
    <lineage>
        <taxon>Bacteria</taxon>
        <taxon>Pseudomonadati</taxon>
        <taxon>Pseudomonadota</taxon>
        <taxon>Alphaproteobacteria</taxon>
        <taxon>Rhodobacterales</taxon>
        <taxon>Roseobacteraceae</taxon>
        <taxon>Epibacterium</taxon>
    </lineage>
</organism>
<feature type="transmembrane region" description="Helical" evidence="9">
    <location>
        <begin position="136"/>
        <end position="163"/>
    </location>
</feature>
<evidence type="ECO:0000256" key="5">
    <source>
        <dbReference type="ARBA" id="ARBA00022856"/>
    </source>
</evidence>
<feature type="transmembrane region" description="Helical" evidence="9">
    <location>
        <begin position="90"/>
        <end position="115"/>
    </location>
</feature>
<dbReference type="PANTHER" id="PTHR43386:SF1">
    <property type="entry name" value="D,D-DIPEPTIDE TRANSPORT SYSTEM PERMEASE PROTEIN DDPC-RELATED"/>
    <property type="match status" value="1"/>
</dbReference>
<dbReference type="Gene3D" id="1.10.3720.10">
    <property type="entry name" value="MetI-like"/>
    <property type="match status" value="1"/>
</dbReference>
<dbReference type="EMBL" id="FMWG01000023">
    <property type="protein sequence ID" value="SCZ74209.1"/>
    <property type="molecule type" value="Genomic_DNA"/>
</dbReference>
<comment type="similarity">
    <text evidence="9">Belongs to the binding-protein-dependent transport system permease family.</text>
</comment>
<feature type="transmembrane region" description="Helical" evidence="9">
    <location>
        <begin position="27"/>
        <end position="49"/>
    </location>
</feature>
<evidence type="ECO:0000256" key="3">
    <source>
        <dbReference type="ARBA" id="ARBA00022475"/>
    </source>
</evidence>
<keyword evidence="12" id="KW-1185">Reference proteome</keyword>
<dbReference type="PROSITE" id="PS50928">
    <property type="entry name" value="ABC_TM1"/>
    <property type="match status" value="1"/>
</dbReference>
<dbReference type="Proteomes" id="UP000198767">
    <property type="component" value="Unassembled WGS sequence"/>
</dbReference>
<protein>
    <submittedName>
        <fullName evidence="11">Peptide/nickel transport system permease protein</fullName>
    </submittedName>
</protein>
<dbReference type="GO" id="GO:0005886">
    <property type="term" value="C:plasma membrane"/>
    <property type="evidence" value="ECO:0007669"/>
    <property type="project" value="UniProtKB-SubCell"/>
</dbReference>
<evidence type="ECO:0000256" key="8">
    <source>
        <dbReference type="ARBA" id="ARBA00023136"/>
    </source>
</evidence>
<evidence type="ECO:0000256" key="2">
    <source>
        <dbReference type="ARBA" id="ARBA00022448"/>
    </source>
</evidence>
<feature type="transmembrane region" description="Helical" evidence="9">
    <location>
        <begin position="197"/>
        <end position="219"/>
    </location>
</feature>
<keyword evidence="2 9" id="KW-0813">Transport</keyword>
<keyword evidence="8 9" id="KW-0472">Membrane</keyword>
<comment type="subcellular location">
    <subcellularLocation>
        <location evidence="1 9">Cell membrane</location>
        <topology evidence="1 9">Multi-pass membrane protein</topology>
    </subcellularLocation>
</comment>
<dbReference type="GO" id="GO:0055085">
    <property type="term" value="P:transmembrane transport"/>
    <property type="evidence" value="ECO:0007669"/>
    <property type="project" value="InterPro"/>
</dbReference>
<reference evidence="11 12" key="1">
    <citation type="submission" date="2016-10" db="EMBL/GenBank/DDBJ databases">
        <authorList>
            <person name="de Groot N.N."/>
        </authorList>
    </citation>
    <scope>NUCLEOTIDE SEQUENCE [LARGE SCALE GENOMIC DNA]</scope>
    <source>
        <strain evidence="11 12">U95</strain>
    </source>
</reference>
<feature type="transmembrane region" description="Helical" evidence="9">
    <location>
        <begin position="257"/>
        <end position="277"/>
    </location>
</feature>
<dbReference type="SUPFAM" id="SSF161098">
    <property type="entry name" value="MetI-like"/>
    <property type="match status" value="1"/>
</dbReference>
<dbReference type="GO" id="GO:0015031">
    <property type="term" value="P:protein transport"/>
    <property type="evidence" value="ECO:0007669"/>
    <property type="project" value="UniProtKB-KW"/>
</dbReference>
<dbReference type="STRING" id="1156985.SAMN04488118_1239"/>
<dbReference type="CDD" id="cd06261">
    <property type="entry name" value="TM_PBP2"/>
    <property type="match status" value="1"/>
</dbReference>
<dbReference type="InterPro" id="IPR050366">
    <property type="entry name" value="BP-dependent_transpt_permease"/>
</dbReference>
<evidence type="ECO:0000256" key="1">
    <source>
        <dbReference type="ARBA" id="ARBA00004651"/>
    </source>
</evidence>
<dbReference type="OrthoDB" id="9766870at2"/>
<name>A0A1G5RLT2_9RHOB</name>
<feature type="transmembrane region" description="Helical" evidence="9">
    <location>
        <begin position="226"/>
        <end position="245"/>
    </location>
</feature>
<evidence type="ECO:0000256" key="7">
    <source>
        <dbReference type="ARBA" id="ARBA00022989"/>
    </source>
</evidence>
<evidence type="ECO:0000313" key="11">
    <source>
        <dbReference type="EMBL" id="SCZ74209.1"/>
    </source>
</evidence>
<gene>
    <name evidence="11" type="ORF">SAMN04488118_1239</name>
</gene>
<dbReference type="GO" id="GO:0015833">
    <property type="term" value="P:peptide transport"/>
    <property type="evidence" value="ECO:0007669"/>
    <property type="project" value="UniProtKB-KW"/>
</dbReference>
<dbReference type="PANTHER" id="PTHR43386">
    <property type="entry name" value="OLIGOPEPTIDE TRANSPORT SYSTEM PERMEASE PROTEIN APPC"/>
    <property type="match status" value="1"/>
</dbReference>
<evidence type="ECO:0000256" key="6">
    <source>
        <dbReference type="ARBA" id="ARBA00022927"/>
    </source>
</evidence>
<keyword evidence="7 9" id="KW-1133">Transmembrane helix</keyword>
<dbReference type="AlphaFoldDB" id="A0A1G5RLT2"/>
<evidence type="ECO:0000256" key="9">
    <source>
        <dbReference type="RuleBase" id="RU363032"/>
    </source>
</evidence>
<keyword evidence="6" id="KW-0653">Protein transport</keyword>
<dbReference type="InterPro" id="IPR035906">
    <property type="entry name" value="MetI-like_sf"/>
</dbReference>
<keyword evidence="4 9" id="KW-0812">Transmembrane</keyword>
<dbReference type="Pfam" id="PF12911">
    <property type="entry name" value="OppC_N"/>
    <property type="match status" value="1"/>
</dbReference>
<sequence>MTTVDTINPEKRSTGEQLLRLARKNKLSTFGLIMFLVIVLAAIFAPLIAPHDPLEQNILARLQDRSPEYILGTDTFGRDTFSRILYGLRISLLIGLTSTVLAMILGCALGIIAGYRGGWIDSVIMRCMDMLLAFPTLITGLFIVAVLGANFVNIVLAITVTILPKFARVARAPTIALKEREFVEAARALGFSDLRIMALHIAPNIVGEVVVLASLWAAYAIRIEAYLSFIGLGVAPPTPTLGTMIRDGFEHILDAPFVSIYPGFAVLLVVLSLNLVGDGLRDAIDPKLRD</sequence>
<dbReference type="InterPro" id="IPR000515">
    <property type="entry name" value="MetI-like"/>
</dbReference>
<evidence type="ECO:0000313" key="12">
    <source>
        <dbReference type="Proteomes" id="UP000198767"/>
    </source>
</evidence>